<keyword evidence="5 7" id="KW-0472">Membrane</keyword>
<evidence type="ECO:0000256" key="1">
    <source>
        <dbReference type="ARBA" id="ARBA00004370"/>
    </source>
</evidence>
<proteinExistence type="predicted"/>
<evidence type="ECO:0000256" key="7">
    <source>
        <dbReference type="SAM" id="Phobius"/>
    </source>
</evidence>
<evidence type="ECO:0000313" key="9">
    <source>
        <dbReference type="EMBL" id="MBB4286102.1"/>
    </source>
</evidence>
<gene>
    <name evidence="9" type="ORF">GGD88_001827</name>
</gene>
<dbReference type="PANTHER" id="PTHR10465:SF0">
    <property type="entry name" value="SARCALUMENIN"/>
    <property type="match status" value="1"/>
</dbReference>
<evidence type="ECO:0000259" key="8">
    <source>
        <dbReference type="Pfam" id="PF00350"/>
    </source>
</evidence>
<keyword evidence="4" id="KW-0342">GTP-binding</keyword>
<accession>A0A7W6RZS1</accession>
<evidence type="ECO:0000256" key="4">
    <source>
        <dbReference type="ARBA" id="ARBA00023134"/>
    </source>
</evidence>
<dbReference type="InterPro" id="IPR027094">
    <property type="entry name" value="Mitofusin_fam"/>
</dbReference>
<dbReference type="GO" id="GO:0003924">
    <property type="term" value="F:GTPase activity"/>
    <property type="evidence" value="ECO:0007669"/>
    <property type="project" value="InterPro"/>
</dbReference>
<evidence type="ECO:0000313" key="10">
    <source>
        <dbReference type="Proteomes" id="UP000555728"/>
    </source>
</evidence>
<feature type="transmembrane region" description="Helical" evidence="7">
    <location>
        <begin position="336"/>
        <end position="358"/>
    </location>
</feature>
<dbReference type="SUPFAM" id="SSF52540">
    <property type="entry name" value="P-loop containing nucleoside triphosphate hydrolases"/>
    <property type="match status" value="1"/>
</dbReference>
<name>A0A7W6RZS1_9PROT</name>
<feature type="domain" description="Dynamin N-terminal" evidence="8">
    <location>
        <begin position="61"/>
        <end position="227"/>
    </location>
</feature>
<dbReference type="PANTHER" id="PTHR10465">
    <property type="entry name" value="TRANSMEMBRANE GTPASE FZO1"/>
    <property type="match status" value="1"/>
</dbReference>
<dbReference type="InterPro" id="IPR027417">
    <property type="entry name" value="P-loop_NTPase"/>
</dbReference>
<feature type="transmembrane region" description="Helical" evidence="7">
    <location>
        <begin position="449"/>
        <end position="471"/>
    </location>
</feature>
<protein>
    <recommendedName>
        <fullName evidence="8">Dynamin N-terminal domain-containing protein</fullName>
    </recommendedName>
</protein>
<keyword evidence="3" id="KW-0378">Hydrolase</keyword>
<dbReference type="GO" id="GO:0008053">
    <property type="term" value="P:mitochondrial fusion"/>
    <property type="evidence" value="ECO:0007669"/>
    <property type="project" value="TreeGrafter"/>
</dbReference>
<dbReference type="AlphaFoldDB" id="A0A7W6RZS1"/>
<dbReference type="RefSeq" id="WP_184434441.1">
    <property type="nucleotide sequence ID" value="NZ_JACIGI010000012.1"/>
</dbReference>
<dbReference type="Pfam" id="PF00350">
    <property type="entry name" value="Dynamin_N"/>
    <property type="match status" value="1"/>
</dbReference>
<evidence type="ECO:0000256" key="6">
    <source>
        <dbReference type="SAM" id="MobiDB-lite"/>
    </source>
</evidence>
<evidence type="ECO:0000256" key="3">
    <source>
        <dbReference type="ARBA" id="ARBA00022801"/>
    </source>
</evidence>
<evidence type="ECO:0000256" key="5">
    <source>
        <dbReference type="ARBA" id="ARBA00023136"/>
    </source>
</evidence>
<comment type="caution">
    <text evidence="9">The sequence shown here is derived from an EMBL/GenBank/DDBJ whole genome shotgun (WGS) entry which is preliminary data.</text>
</comment>
<comment type="subcellular location">
    <subcellularLocation>
        <location evidence="1">Membrane</location>
    </subcellularLocation>
</comment>
<dbReference type="GO" id="GO:0016020">
    <property type="term" value="C:membrane"/>
    <property type="evidence" value="ECO:0007669"/>
    <property type="project" value="UniProtKB-SubCell"/>
</dbReference>
<organism evidence="9 10">
    <name type="scientific">Roseospira goensis</name>
    <dbReference type="NCBI Taxonomy" id="391922"/>
    <lineage>
        <taxon>Bacteria</taxon>
        <taxon>Pseudomonadati</taxon>
        <taxon>Pseudomonadota</taxon>
        <taxon>Alphaproteobacteria</taxon>
        <taxon>Rhodospirillales</taxon>
        <taxon>Rhodospirillaceae</taxon>
        <taxon>Roseospira</taxon>
    </lineage>
</organism>
<dbReference type="EMBL" id="JACIGI010000012">
    <property type="protein sequence ID" value="MBB4286102.1"/>
    <property type="molecule type" value="Genomic_DNA"/>
</dbReference>
<dbReference type="InterPro" id="IPR045063">
    <property type="entry name" value="Dynamin_N"/>
</dbReference>
<dbReference type="GO" id="GO:0005525">
    <property type="term" value="F:GTP binding"/>
    <property type="evidence" value="ECO:0007669"/>
    <property type="project" value="UniProtKB-KW"/>
</dbReference>
<keyword evidence="7" id="KW-1133">Transmembrane helix</keyword>
<reference evidence="9 10" key="1">
    <citation type="submission" date="2020-08" db="EMBL/GenBank/DDBJ databases">
        <title>Genome sequencing of Purple Non-Sulfur Bacteria from various extreme environments.</title>
        <authorList>
            <person name="Mayer M."/>
        </authorList>
    </citation>
    <scope>NUCLEOTIDE SEQUENCE [LARGE SCALE GENOMIC DNA]</scope>
    <source>
        <strain evidence="9 10">JA135</strain>
    </source>
</reference>
<keyword evidence="7" id="KW-0812">Transmembrane</keyword>
<keyword evidence="10" id="KW-1185">Reference proteome</keyword>
<feature type="region of interest" description="Disordered" evidence="6">
    <location>
        <begin position="542"/>
        <end position="589"/>
    </location>
</feature>
<dbReference type="Gene3D" id="3.40.50.300">
    <property type="entry name" value="P-loop containing nucleotide triphosphate hydrolases"/>
    <property type="match status" value="1"/>
</dbReference>
<evidence type="ECO:0000256" key="2">
    <source>
        <dbReference type="ARBA" id="ARBA00022741"/>
    </source>
</evidence>
<sequence>MTTRTSLRNRLRTLEAHLKTEHPGLVELMPLFRRVDRVLYRTGLLDRSESLAARIPWWPMISVLGTFSAGKSTFINSHLGVALQSTGNQAVDDKFTVICYGESSEYRVLPGTALNADPRFPFFRISDEIEKVAPGEGKRIDAYLQLKTVASPRTKGMIVIDSPGFDSDDQRRSTLRITDHIIDLSDLVLIFFDARHPEPGAMQDTLQHLVSKTVRRADPTKFLYVLNQIDTTAKEDNATEVVGAWQRAIAQAGLVSGRFYAIYNSSAAVEIDNPEQRARYEAKRDHDLREIEGRIDEIGVGRSYRVVAMLETAINELETELIPELRKHLARWRKRVMLADIGWGVVLAAALGGLATVLDPGVLDAGTTWLTGTEPGITEAAGAAPAGTAGTNGAAVAEAAAPPGASADAVATVADPLTRAWETVQTGATAAVAWLGAALGGIGQGTAAVAVRGVAVLLGLWLLFQIGHLAARAIFARRLAPQVPEVMGSANLRVREAFRRNTGFWTRVYRGRPVGWTHRALRRLQAIRETAMAEVQRLNDQYTDPSGRKVAPAPAGVPQPPLTGTSAFAPPPADPLAVPAADTGRGGGA</sequence>
<keyword evidence="2" id="KW-0547">Nucleotide-binding</keyword>
<dbReference type="Proteomes" id="UP000555728">
    <property type="component" value="Unassembled WGS sequence"/>
</dbReference>